<feature type="region of interest" description="Disordered" evidence="3">
    <location>
        <begin position="1202"/>
        <end position="1231"/>
    </location>
</feature>
<evidence type="ECO:0000259" key="4">
    <source>
        <dbReference type="PROSITE" id="PS50103"/>
    </source>
</evidence>
<name>A0A176VJE4_MARPO</name>
<sequence length="2750" mass="298850">MGDANISPGEEPNIETLRKLALLSMPKRQGRNSTPSNPSLKCEGPMVFPSPATIPDDKEEGELSSDDDAEGATAAFASVESTLNHGQVLLKSLIPLQGSTTEMLAPCVSYTGSDSHEAEAFLASLRIPVPKLSRSLGDDKKEDDFVIKFDEDSDSDGDHQNSLSSSSTQLGSNPEKITLGSVGVPNSTPLSQATSAGPNQKPSGLKSEIDRMKKQIAAMERSKAKPPVLPVIGKSPRAVAIDTVRPNVSTATDAKSLVQVGSGNLRSGPDLESLRLQIAAKESELQERRKRLAARGPEPSKVGSDLKEIAVGVSITSVPLLSRTNSSLNAGPAPVSTSTSAVEKISAENRKEVSLQADGLIALASTSPAGVGLAGHKKDVSSSGLDICADHHNVTDETCKLPSYRAGTLSNNFLGRQSTGKGMKRPHVGVESVQSTKVARVEGVLPLLDNQPGTMTSKGLGLSVNLPVKANGTCKSLPVQGTSQHKRKVDAIEMPCKVSVEVPGPSNSGGSDAPKKLKISAEAGQVEATRGERLPNLKHPGLVQSCQAPRAISSAGPVQALVVSEKVSPASTLSPTHTIGLIPVPDSTFRIAFSGEDVVRGEKPARDTEDGLANGWKDGGIAAGSVQNSEVPTLSQGLARIFVNEDDRRSKAQKPRFQYEGSHALAALAGVSVPDAGVTKPGAGTEPSAKKHDIVSSNERVREGMKVKTGMYLRPSSVLLTPEVHPAQSLGLGCSNADNWDIDPDSETFEQLQAQEELLDKELEEAQERRHHCELRERAARKEYRESQRALREVNAHCDLLNQRKEFLLSRIHLVEGRQYSRKFSTNREPLLISSVDNSSLRLTGPEVAPPCSMEKPPTSLEPCARYLPSYQPSTEPEPCGANGEENLTIQVAESIGPSSMKDAGLTTGLQRWRRDSVTSADEDDEHITGVVPSDGISQEAVVHVYDRDVVSRREPMESTYLEPRRSPLVVPQTESRDLRPVRATEVVAAPSGTRILVSEESEAKIPEGGKPDISAPGGQHVSVSCGEITAAGCDTDLNRVSARGKEVPAKCDASLSKHSEKQGYHTIATDCGLNAVSSWEVASRNKSHDYEETFNSAINFAAGVHHEDGDPGTSAAEILMDGLKNVLQDPCIVIGKMKQGSLPVASAADKDRDREFKSPAVEVVEVVSPVDGGVLRARGRSTHELGLSTCFEDRAFDVPELRSSDDGDGLEKDQGHGLKSCTGDVDHHSTSNSGKVMAVIEDGPVVDFLKAGTFSNQDSDKSEDLATKHQGLLSERILMNGVTGPDIDIGVKVSGGVADGGCLSVEHRLNLSRAASEEMKLSPTASVSESSREIFSEPRRGSCADSEDFSTCTDHVRPQGQSKTMSSNMLTEQGAMCQSSLSAGDTDAMEQYEETHSLEKLKTTKKVHDGSSLRIFGANSETDVRSCLSQPDSRPALETRQENLVGGIPSHDRQTLSAFETVHVTAEQYSLSLQSACRDKVSTVNDRCSPEFEDGIASLECDPPRRDPGLDQSFIAPFDPNLQRLNEDVRSDKESVIREGVEMVGPCSKDDDYSQKQSVALTGVDEGQTTVHGDSFARESADEVSPDIEAENNQPACRTLDALESKHSNLNRNIENSKRVEVEVFKKSSLEVNVRKRPSGDEKDVAKMGFRTPTDADKEQIIPPLQHHLLGQLLDLFGVRTHGEAGDEEYQGCKGPLIALPADNGVEEAQSSQVECPEPVAQSAVQSHKTLEEKTEVLSNAALRRLPHIPSEPWFPSAEAFDALRYIPRDIVSFADTPMFERTTSSGEKDLSSATVTPAVLPRYESPLAVFRSYRSFPQFADVTRLSSRSSTWSHAINPHKPLCRFEHRGQCRNNHCPWQHADDYTLSPSHVLSESANKESQKVVDFAENVDGSHSTWSKTGPSFGNIPSPQNPGAEGSGLLQESGCTVLVSPSNSAPRRKHHDYEISVPTYRIGHYTLKAEDPTGTRLGIPGIQRKGRTEIYNSFLLSSSIHRILPSDSPCLLDNEKSRFSVIEASDASELPNWRYIGSPQEERVFKSSSRQGSKDVEMWLELALNHIDFDIACEKPKARDEALCILSRGLETKQNSVTLWMAYSCLFHTRRDNPESDDMFQYAIQYIPGSYELWLLYINSRPELSSRMEAYEKAIVALVENGNQSELLKEDTSACLLDIALQMLYCMCVSGSMQDALTWVDDLIHDASTGVQKVFRRGSTSSLLSYLTPHDACILWVSCTYLSACGELPVVITRRLGCKHELSYTLSWSKGASSEKVKCARVMKTLSTAASSGRGCLSLEDPHPSMFDCNNRSKQMLGVNYVQCLAIYEGLDSAARLGKHLIDLYPTSVELVLVCARIEERRAGSDAGLKVFEEAVSCWPDDQPGIQRLWNQYAVHGWLRGGSTSVSKVLSKSIPSRIHHPIARTEDPYSRNQTCESNDSTGRIGVRTGSRLQDESSDIWSHLREHYHSLLFISGSSEGSTFAQARYDEDSVYGLINLALVEALSGDRAGSLSAINKAMRYAGLERDLKQCWKELACLQVLSADVKEQNLLRLLDRCKTESCMLSQLKPLSFKVLEELKRPHVRKFFVDLLGPLPTDPSLLNCILEIWYGPSLLPSEVLHTKKDVFHFAEGILEAVPGNVEVALSLCKMVIQEGGSSISKSLSSAMWASALLISSLQQSSPVAPEVYWVEAGVLLRHVTRDECLEEYYLHALVKYPFSVALRHGLEEVRLQMQESGVGRAGTHQADMVRDSAGPIDV</sequence>
<feature type="coiled-coil region" evidence="2">
    <location>
        <begin position="749"/>
        <end position="783"/>
    </location>
</feature>
<feature type="domain" description="C3H1-type" evidence="4">
    <location>
        <begin position="1839"/>
        <end position="1865"/>
    </location>
</feature>
<feature type="compositionally biased region" description="Polar residues" evidence="3">
    <location>
        <begin position="1894"/>
        <end position="1911"/>
    </location>
</feature>
<feature type="compositionally biased region" description="Polar residues" evidence="3">
    <location>
        <begin position="184"/>
        <end position="202"/>
    </location>
</feature>
<comment type="caution">
    <text evidence="5">The sequence shown here is derived from an EMBL/GenBank/DDBJ whole genome shotgun (WGS) entry which is preliminary data.</text>
</comment>
<keyword evidence="1" id="KW-0862">Zinc</keyword>
<evidence type="ECO:0000256" key="3">
    <source>
        <dbReference type="SAM" id="MobiDB-lite"/>
    </source>
</evidence>
<dbReference type="InterPro" id="IPR019607">
    <property type="entry name" value="Putative_zinc-finger_domain"/>
</dbReference>
<reference evidence="5" key="1">
    <citation type="submission" date="2016-03" db="EMBL/GenBank/DDBJ databases">
        <title>Mechanisms controlling the formation of the plant cell surface in tip-growing cells are functionally conserved among land plants.</title>
        <authorList>
            <person name="Honkanen S."/>
            <person name="Jones V.A."/>
            <person name="Morieri G."/>
            <person name="Champion C."/>
            <person name="Hetherington A.J."/>
            <person name="Kelly S."/>
            <person name="Saint-Marcoux D."/>
            <person name="Proust H."/>
            <person name="Prescott H."/>
            <person name="Dolan L."/>
        </authorList>
    </citation>
    <scope>NUCLEOTIDE SEQUENCE [LARGE SCALE GENOMIC DNA]</scope>
    <source>
        <tissue evidence="5">Whole gametophyte</tissue>
    </source>
</reference>
<proteinExistence type="predicted"/>
<organism evidence="5 6">
    <name type="scientific">Marchantia polymorpha subsp. ruderalis</name>
    <dbReference type="NCBI Taxonomy" id="1480154"/>
    <lineage>
        <taxon>Eukaryota</taxon>
        <taxon>Viridiplantae</taxon>
        <taxon>Streptophyta</taxon>
        <taxon>Embryophyta</taxon>
        <taxon>Marchantiophyta</taxon>
        <taxon>Marchantiopsida</taxon>
        <taxon>Marchantiidae</taxon>
        <taxon>Marchantiales</taxon>
        <taxon>Marchantiaceae</taxon>
        <taxon>Marchantia</taxon>
    </lineage>
</organism>
<keyword evidence="1" id="KW-0863">Zinc-finger</keyword>
<feature type="region of interest" description="Disordered" evidence="3">
    <location>
        <begin position="2420"/>
        <end position="2439"/>
    </location>
</feature>
<feature type="region of interest" description="Disordered" evidence="3">
    <location>
        <begin position="150"/>
        <end position="206"/>
    </location>
</feature>
<evidence type="ECO:0000256" key="2">
    <source>
        <dbReference type="SAM" id="Coils"/>
    </source>
</evidence>
<feature type="region of interest" description="Disordered" evidence="3">
    <location>
        <begin position="1894"/>
        <end position="1922"/>
    </location>
</feature>
<dbReference type="EMBL" id="LVLJ01003529">
    <property type="protein sequence ID" value="OAE21078.1"/>
    <property type="molecule type" value="Genomic_DNA"/>
</dbReference>
<keyword evidence="6" id="KW-1185">Reference proteome</keyword>
<protein>
    <recommendedName>
        <fullName evidence="4">C3H1-type domain-containing protein</fullName>
    </recommendedName>
</protein>
<feature type="compositionally biased region" description="Basic and acidic residues" evidence="3">
    <location>
        <begin position="1331"/>
        <end position="1343"/>
    </location>
</feature>
<feature type="region of interest" description="Disordered" evidence="3">
    <location>
        <begin position="1570"/>
        <end position="1593"/>
    </location>
</feature>
<feature type="compositionally biased region" description="Polar residues" evidence="3">
    <location>
        <begin position="1350"/>
        <end position="1364"/>
    </location>
</feature>
<dbReference type="PANTHER" id="PTHR21563:SF3">
    <property type="entry name" value="ZINC FINGER C3H1 DOMAIN-CONTAINING PROTEIN"/>
    <property type="match status" value="1"/>
</dbReference>
<evidence type="ECO:0000313" key="5">
    <source>
        <dbReference type="EMBL" id="OAE21078.1"/>
    </source>
</evidence>
<feature type="region of interest" description="Disordered" evidence="3">
    <location>
        <begin position="1323"/>
        <end position="1364"/>
    </location>
</feature>
<keyword evidence="1" id="KW-0479">Metal-binding</keyword>
<evidence type="ECO:0000256" key="1">
    <source>
        <dbReference type="PROSITE-ProRule" id="PRU00723"/>
    </source>
</evidence>
<accession>A0A176VJE4</accession>
<feature type="compositionally biased region" description="Polar residues" evidence="3">
    <location>
        <begin position="2423"/>
        <end position="2434"/>
    </location>
</feature>
<feature type="compositionally biased region" description="Low complexity" evidence="3">
    <location>
        <begin position="160"/>
        <end position="173"/>
    </location>
</feature>
<feature type="compositionally biased region" description="Basic and acidic residues" evidence="3">
    <location>
        <begin position="1202"/>
        <end position="1217"/>
    </location>
</feature>
<feature type="compositionally biased region" description="Acidic residues" evidence="3">
    <location>
        <begin position="57"/>
        <end position="70"/>
    </location>
</feature>
<feature type="zinc finger region" description="C3H1-type" evidence="1">
    <location>
        <begin position="1839"/>
        <end position="1865"/>
    </location>
</feature>
<dbReference type="PROSITE" id="PS50103">
    <property type="entry name" value="ZF_C3H1"/>
    <property type="match status" value="1"/>
</dbReference>
<dbReference type="PANTHER" id="PTHR21563">
    <property type="entry name" value="ZINC FINGER C3H1 DOMAIN-CONTAINING PROTEIN"/>
    <property type="match status" value="1"/>
</dbReference>
<dbReference type="InterPro" id="IPR039278">
    <property type="entry name" value="Red1"/>
</dbReference>
<dbReference type="GO" id="GO:0005634">
    <property type="term" value="C:nucleus"/>
    <property type="evidence" value="ECO:0007669"/>
    <property type="project" value="TreeGrafter"/>
</dbReference>
<dbReference type="Proteomes" id="UP000077202">
    <property type="component" value="Unassembled WGS sequence"/>
</dbReference>
<evidence type="ECO:0000313" key="6">
    <source>
        <dbReference type="Proteomes" id="UP000077202"/>
    </source>
</evidence>
<dbReference type="GO" id="GO:0008270">
    <property type="term" value="F:zinc ion binding"/>
    <property type="evidence" value="ECO:0007669"/>
    <property type="project" value="UniProtKB-KW"/>
</dbReference>
<gene>
    <name evidence="5" type="ORF">AXG93_3661s1030</name>
</gene>
<dbReference type="InterPro" id="IPR000571">
    <property type="entry name" value="Znf_CCCH"/>
</dbReference>
<dbReference type="GO" id="GO:0000178">
    <property type="term" value="C:exosome (RNase complex)"/>
    <property type="evidence" value="ECO:0007669"/>
    <property type="project" value="TreeGrafter"/>
</dbReference>
<keyword evidence="2" id="KW-0175">Coiled coil</keyword>
<feature type="region of interest" description="Disordered" evidence="3">
    <location>
        <begin position="23"/>
        <end position="71"/>
    </location>
</feature>
<dbReference type="Pfam" id="PF10650">
    <property type="entry name" value="zf-C3H1"/>
    <property type="match status" value="1"/>
</dbReference>